<dbReference type="AlphaFoldDB" id="A0A830CG62"/>
<proteinExistence type="inferred from homology"/>
<dbReference type="InterPro" id="IPR008271">
    <property type="entry name" value="Ser/Thr_kinase_AS"/>
</dbReference>
<dbReference type="FunFam" id="1.10.510.10:FF:000240">
    <property type="entry name" value="Lectin-domain containing receptor kinase A4.3"/>
    <property type="match status" value="1"/>
</dbReference>
<gene>
    <name evidence="17" type="ORF">PHJA_001747900</name>
</gene>
<dbReference type="Gene3D" id="1.10.510.10">
    <property type="entry name" value="Transferase(Phosphotransferase) domain 1"/>
    <property type="match status" value="1"/>
</dbReference>
<evidence type="ECO:0000313" key="17">
    <source>
        <dbReference type="EMBL" id="GFP96038.1"/>
    </source>
</evidence>
<sequence>QGGFGPVYQGRFQDGQKIAVKRLSENSNQGLLEFKNEMNLIAHLQHRNLVKLLGFCIEGDERMLVYEYMPNKSFDQFIFDLVKKVLLPWENRFSILKGIAKGLDYLHFGSRLGVIHRDLKESNILLDDEMNPKISDFGLARNFENEKEETTRRVIGTSGYMSPEYVINDHYSIKSNVFSFGVLALEIISGERNWGFYHPDHDFNLLGHAWKLWNEGRGLELIDPIMEDSFVEIENCSCCP</sequence>
<evidence type="ECO:0000313" key="18">
    <source>
        <dbReference type="Proteomes" id="UP000653305"/>
    </source>
</evidence>
<evidence type="ECO:0000256" key="14">
    <source>
        <dbReference type="ARBA" id="ARBA00023170"/>
    </source>
</evidence>
<keyword evidence="12" id="KW-1133">Transmembrane helix</keyword>
<keyword evidence="4" id="KW-1003">Cell membrane</keyword>
<dbReference type="GO" id="GO:0005524">
    <property type="term" value="F:ATP binding"/>
    <property type="evidence" value="ECO:0007669"/>
    <property type="project" value="UniProtKB-KW"/>
</dbReference>
<keyword evidence="9" id="KW-0547">Nucleotide-binding</keyword>
<dbReference type="SUPFAM" id="SSF56112">
    <property type="entry name" value="Protein kinase-like (PK-like)"/>
    <property type="match status" value="1"/>
</dbReference>
<keyword evidence="13" id="KW-0472">Membrane</keyword>
<dbReference type="PROSITE" id="PS00108">
    <property type="entry name" value="PROTEIN_KINASE_ST"/>
    <property type="match status" value="1"/>
</dbReference>
<comment type="caution">
    <text evidence="17">The sequence shown here is derived from an EMBL/GenBank/DDBJ whole genome shotgun (WGS) entry which is preliminary data.</text>
</comment>
<comment type="similarity">
    <text evidence="3">In the C-terminal section; belongs to the protein kinase superfamily. Ser/Thr protein kinase family.</text>
</comment>
<evidence type="ECO:0000256" key="13">
    <source>
        <dbReference type="ARBA" id="ARBA00023136"/>
    </source>
</evidence>
<evidence type="ECO:0000256" key="7">
    <source>
        <dbReference type="ARBA" id="ARBA00022692"/>
    </source>
</evidence>
<evidence type="ECO:0000256" key="12">
    <source>
        <dbReference type="ARBA" id="ARBA00022989"/>
    </source>
</evidence>
<feature type="domain" description="Protein kinase" evidence="16">
    <location>
        <begin position="1"/>
        <end position="240"/>
    </location>
</feature>
<keyword evidence="18" id="KW-1185">Reference proteome</keyword>
<dbReference type="PANTHER" id="PTHR27002:SF1097">
    <property type="entry name" value="RECEPTOR-LIKE SERINE_THREONINE-PROTEIN KINASE"/>
    <property type="match status" value="1"/>
</dbReference>
<keyword evidence="7" id="KW-0812">Transmembrane</keyword>
<evidence type="ECO:0000256" key="9">
    <source>
        <dbReference type="ARBA" id="ARBA00022741"/>
    </source>
</evidence>
<protein>
    <submittedName>
        <fullName evidence="17">Cysteine-rich receptor-like protein kinase 10</fullName>
    </submittedName>
</protein>
<evidence type="ECO:0000256" key="5">
    <source>
        <dbReference type="ARBA" id="ARBA00022527"/>
    </source>
</evidence>
<feature type="non-terminal residue" evidence="17">
    <location>
        <position position="1"/>
    </location>
</feature>
<dbReference type="EMBL" id="BMAC01000416">
    <property type="protein sequence ID" value="GFP96038.1"/>
    <property type="molecule type" value="Genomic_DNA"/>
</dbReference>
<organism evidence="17 18">
    <name type="scientific">Phtheirospermum japonicum</name>
    <dbReference type="NCBI Taxonomy" id="374723"/>
    <lineage>
        <taxon>Eukaryota</taxon>
        <taxon>Viridiplantae</taxon>
        <taxon>Streptophyta</taxon>
        <taxon>Embryophyta</taxon>
        <taxon>Tracheophyta</taxon>
        <taxon>Spermatophyta</taxon>
        <taxon>Magnoliopsida</taxon>
        <taxon>eudicotyledons</taxon>
        <taxon>Gunneridae</taxon>
        <taxon>Pentapetalae</taxon>
        <taxon>asterids</taxon>
        <taxon>lamiids</taxon>
        <taxon>Lamiales</taxon>
        <taxon>Orobanchaceae</taxon>
        <taxon>Orobanchaceae incertae sedis</taxon>
        <taxon>Phtheirospermum</taxon>
    </lineage>
</organism>
<dbReference type="Gene3D" id="3.30.200.20">
    <property type="entry name" value="Phosphorylase Kinase, domain 1"/>
    <property type="match status" value="1"/>
</dbReference>
<keyword evidence="6" id="KW-0808">Transferase</keyword>
<dbReference type="OrthoDB" id="4062651at2759"/>
<name>A0A830CG62_9LAMI</name>
<evidence type="ECO:0000256" key="2">
    <source>
        <dbReference type="ARBA" id="ARBA00008536"/>
    </source>
</evidence>
<dbReference type="SMART" id="SM00220">
    <property type="entry name" value="S_TKc"/>
    <property type="match status" value="1"/>
</dbReference>
<keyword evidence="14 17" id="KW-0675">Receptor</keyword>
<dbReference type="GO" id="GO:0004674">
    <property type="term" value="F:protein serine/threonine kinase activity"/>
    <property type="evidence" value="ECO:0007669"/>
    <property type="project" value="UniProtKB-KW"/>
</dbReference>
<dbReference type="FunFam" id="3.30.200.20:FF:000924">
    <property type="entry name" value="Uncharacterized protein"/>
    <property type="match status" value="1"/>
</dbReference>
<evidence type="ECO:0000256" key="4">
    <source>
        <dbReference type="ARBA" id="ARBA00022475"/>
    </source>
</evidence>
<dbReference type="GO" id="GO:0002229">
    <property type="term" value="P:defense response to oomycetes"/>
    <property type="evidence" value="ECO:0007669"/>
    <property type="project" value="UniProtKB-ARBA"/>
</dbReference>
<comment type="similarity">
    <text evidence="2">In the N-terminal section; belongs to the leguminous lectin family.</text>
</comment>
<dbReference type="GO" id="GO:0005886">
    <property type="term" value="C:plasma membrane"/>
    <property type="evidence" value="ECO:0007669"/>
    <property type="project" value="UniProtKB-SubCell"/>
</dbReference>
<keyword evidence="10 17" id="KW-0418">Kinase</keyword>
<evidence type="ECO:0000256" key="10">
    <source>
        <dbReference type="ARBA" id="ARBA00022777"/>
    </source>
</evidence>
<dbReference type="PROSITE" id="PS50011">
    <property type="entry name" value="PROTEIN_KINASE_DOM"/>
    <property type="match status" value="1"/>
</dbReference>
<evidence type="ECO:0000256" key="6">
    <source>
        <dbReference type="ARBA" id="ARBA00022679"/>
    </source>
</evidence>
<evidence type="ECO:0000256" key="1">
    <source>
        <dbReference type="ARBA" id="ARBA00004251"/>
    </source>
</evidence>
<evidence type="ECO:0000256" key="8">
    <source>
        <dbReference type="ARBA" id="ARBA00022729"/>
    </source>
</evidence>
<comment type="subcellular location">
    <subcellularLocation>
        <location evidence="1">Cell membrane</location>
        <topology evidence="1">Single-pass type I membrane protein</topology>
    </subcellularLocation>
</comment>
<evidence type="ECO:0000259" key="16">
    <source>
        <dbReference type="PROSITE" id="PS50011"/>
    </source>
</evidence>
<evidence type="ECO:0000256" key="3">
    <source>
        <dbReference type="ARBA" id="ARBA00010217"/>
    </source>
</evidence>
<dbReference type="Proteomes" id="UP000653305">
    <property type="component" value="Unassembled WGS sequence"/>
</dbReference>
<dbReference type="InterPro" id="IPR011009">
    <property type="entry name" value="Kinase-like_dom_sf"/>
</dbReference>
<reference evidence="17" key="1">
    <citation type="submission" date="2020-07" db="EMBL/GenBank/DDBJ databases">
        <title>Ethylene signaling mediates host invasion by parasitic plants.</title>
        <authorList>
            <person name="Yoshida S."/>
        </authorList>
    </citation>
    <scope>NUCLEOTIDE SEQUENCE</scope>
    <source>
        <strain evidence="17">Okayama</strain>
    </source>
</reference>
<dbReference type="Pfam" id="PF00069">
    <property type="entry name" value="Pkinase"/>
    <property type="match status" value="1"/>
</dbReference>
<keyword evidence="8" id="KW-0732">Signal</keyword>
<accession>A0A830CG62</accession>
<keyword evidence="11" id="KW-0067">ATP-binding</keyword>
<keyword evidence="15" id="KW-0325">Glycoprotein</keyword>
<dbReference type="InterPro" id="IPR000719">
    <property type="entry name" value="Prot_kinase_dom"/>
</dbReference>
<keyword evidence="5" id="KW-0723">Serine/threonine-protein kinase</keyword>
<evidence type="ECO:0000256" key="11">
    <source>
        <dbReference type="ARBA" id="ARBA00022840"/>
    </source>
</evidence>
<evidence type="ECO:0000256" key="15">
    <source>
        <dbReference type="ARBA" id="ARBA00023180"/>
    </source>
</evidence>
<dbReference type="PANTHER" id="PTHR27002">
    <property type="entry name" value="RECEPTOR-LIKE SERINE/THREONINE-PROTEIN KINASE SD1-8"/>
    <property type="match status" value="1"/>
</dbReference>